<accession>A0A7V5NZG0</accession>
<protein>
    <recommendedName>
        <fullName evidence="4">Glycosyl transferase family 9</fullName>
    </recommendedName>
</protein>
<comment type="caution">
    <text evidence="3">The sequence shown here is derived from an EMBL/GenBank/DDBJ whole genome shotgun (WGS) entry which is preliminary data.</text>
</comment>
<dbReference type="CDD" id="cd03789">
    <property type="entry name" value="GT9_LPS_heptosyltransferase"/>
    <property type="match status" value="1"/>
</dbReference>
<evidence type="ECO:0000313" key="3">
    <source>
        <dbReference type="EMBL" id="HHI96921.1"/>
    </source>
</evidence>
<dbReference type="PANTHER" id="PTHR30160">
    <property type="entry name" value="TETRAACYLDISACCHARIDE 4'-KINASE-RELATED"/>
    <property type="match status" value="1"/>
</dbReference>
<dbReference type="GO" id="GO:0005829">
    <property type="term" value="C:cytosol"/>
    <property type="evidence" value="ECO:0007669"/>
    <property type="project" value="TreeGrafter"/>
</dbReference>
<proteinExistence type="predicted"/>
<dbReference type="GO" id="GO:0008713">
    <property type="term" value="F:ADP-heptose-lipopolysaccharide heptosyltransferase activity"/>
    <property type="evidence" value="ECO:0007669"/>
    <property type="project" value="TreeGrafter"/>
</dbReference>
<dbReference type="PANTHER" id="PTHR30160:SF23">
    <property type="match status" value="1"/>
</dbReference>
<evidence type="ECO:0000256" key="1">
    <source>
        <dbReference type="ARBA" id="ARBA00022676"/>
    </source>
</evidence>
<dbReference type="InterPro" id="IPR002201">
    <property type="entry name" value="Glyco_trans_9"/>
</dbReference>
<dbReference type="AlphaFoldDB" id="A0A7V5NZG0"/>
<name>A0A7V5NZG0_9BACT</name>
<organism evidence="3">
    <name type="scientific">Thermodesulfatator atlanticus</name>
    <dbReference type="NCBI Taxonomy" id="501497"/>
    <lineage>
        <taxon>Bacteria</taxon>
        <taxon>Pseudomonadati</taxon>
        <taxon>Thermodesulfobacteriota</taxon>
        <taxon>Thermodesulfobacteria</taxon>
        <taxon>Thermodesulfobacteriales</taxon>
        <taxon>Thermodesulfatatoraceae</taxon>
        <taxon>Thermodesulfatator</taxon>
    </lineage>
</organism>
<dbReference type="Gene3D" id="3.40.50.2000">
    <property type="entry name" value="Glycogen Phosphorylase B"/>
    <property type="match status" value="2"/>
</dbReference>
<sequence>MVLIWHEGALGDLLISRLALGALREKHPHEEIVLFARSEARYLLLKAGLVDQAYPTSLAVAQRFKNVARLYLFAQRPEAFSFLNPLAQTMVSVSTRPLRPQHLALQELEALGFWPSRLALFLQENKAMGRKVILHPGSGGRFKCAPPSAWRTLGALLKKEGFQISFLLGPAEKDLLKEFASEETILSEDLEGAVEQLNKAPFFIGHDSGLSHLAAALGLYTFCLFGPTAWWHWAPFGYTVAMVKRCQCLEKGLDPHHCPQPCLSEIRAEELARIFLDLSTTARWNHHLPKASGYNPGFVDNWGSVRKKAVEPQEAVVAAEEPRDSGKSGVPELGIQVVEVGEEHFPKG</sequence>
<gene>
    <name evidence="3" type="ORF">ENJ96_03635</name>
</gene>
<evidence type="ECO:0008006" key="4">
    <source>
        <dbReference type="Google" id="ProtNLM"/>
    </source>
</evidence>
<dbReference type="Proteomes" id="UP000886101">
    <property type="component" value="Unassembled WGS sequence"/>
</dbReference>
<keyword evidence="2" id="KW-0808">Transferase</keyword>
<dbReference type="Pfam" id="PF01075">
    <property type="entry name" value="Glyco_transf_9"/>
    <property type="match status" value="1"/>
</dbReference>
<evidence type="ECO:0000256" key="2">
    <source>
        <dbReference type="ARBA" id="ARBA00022679"/>
    </source>
</evidence>
<keyword evidence="1" id="KW-0328">Glycosyltransferase</keyword>
<dbReference type="InterPro" id="IPR051199">
    <property type="entry name" value="LPS_LOS_Heptosyltrfase"/>
</dbReference>
<dbReference type="GO" id="GO:0009244">
    <property type="term" value="P:lipopolysaccharide core region biosynthetic process"/>
    <property type="evidence" value="ECO:0007669"/>
    <property type="project" value="TreeGrafter"/>
</dbReference>
<dbReference type="EMBL" id="DROK01000106">
    <property type="protein sequence ID" value="HHI96921.1"/>
    <property type="molecule type" value="Genomic_DNA"/>
</dbReference>
<dbReference type="SUPFAM" id="SSF53756">
    <property type="entry name" value="UDP-Glycosyltransferase/glycogen phosphorylase"/>
    <property type="match status" value="1"/>
</dbReference>
<reference evidence="3" key="1">
    <citation type="journal article" date="2020" name="mSystems">
        <title>Genome- and Community-Level Interaction Insights into Carbon Utilization and Element Cycling Functions of Hydrothermarchaeota in Hydrothermal Sediment.</title>
        <authorList>
            <person name="Zhou Z."/>
            <person name="Liu Y."/>
            <person name="Xu W."/>
            <person name="Pan J."/>
            <person name="Luo Z.H."/>
            <person name="Li M."/>
        </authorList>
    </citation>
    <scope>NUCLEOTIDE SEQUENCE [LARGE SCALE GENOMIC DNA]</scope>
    <source>
        <strain evidence="3">HyVt-533</strain>
    </source>
</reference>